<dbReference type="PRINTS" id="PR00598">
    <property type="entry name" value="HTHMARR"/>
</dbReference>
<feature type="domain" description="HTH marR-type" evidence="2">
    <location>
        <begin position="5"/>
        <end position="133"/>
    </location>
</feature>
<reference evidence="3 4" key="1">
    <citation type="submission" date="2019-03" db="EMBL/GenBank/DDBJ databases">
        <title>Draft genome sequences of novel Actinobacteria.</title>
        <authorList>
            <person name="Sahin N."/>
            <person name="Ay H."/>
            <person name="Saygin H."/>
        </authorList>
    </citation>
    <scope>NUCLEOTIDE SEQUENCE [LARGE SCALE GENOMIC DNA]</scope>
    <source>
        <strain evidence="3 4">5K138</strain>
    </source>
</reference>
<protein>
    <submittedName>
        <fullName evidence="3">MarR family transcriptional regulator</fullName>
    </submittedName>
</protein>
<dbReference type="AlphaFoldDB" id="A0A4V2Z3B7"/>
<dbReference type="Pfam" id="PF01047">
    <property type="entry name" value="MarR"/>
    <property type="match status" value="1"/>
</dbReference>
<evidence type="ECO:0000256" key="1">
    <source>
        <dbReference type="SAM" id="MobiDB-lite"/>
    </source>
</evidence>
<dbReference type="GO" id="GO:0006950">
    <property type="term" value="P:response to stress"/>
    <property type="evidence" value="ECO:0007669"/>
    <property type="project" value="TreeGrafter"/>
</dbReference>
<evidence type="ECO:0000313" key="3">
    <source>
        <dbReference type="EMBL" id="TDE11468.1"/>
    </source>
</evidence>
<dbReference type="GO" id="GO:0003700">
    <property type="term" value="F:DNA-binding transcription factor activity"/>
    <property type="evidence" value="ECO:0007669"/>
    <property type="project" value="InterPro"/>
</dbReference>
<dbReference type="InterPro" id="IPR036388">
    <property type="entry name" value="WH-like_DNA-bd_sf"/>
</dbReference>
<dbReference type="SMART" id="SM00347">
    <property type="entry name" value="HTH_MARR"/>
    <property type="match status" value="1"/>
</dbReference>
<keyword evidence="4" id="KW-1185">Reference proteome</keyword>
<dbReference type="InParanoid" id="A0A4V2Z3B7"/>
<sequence>MSHGSSEFIATMYVFAERLRGDYDQAAQRADLTPAQAIVMGLLSEPLPMRDLAERRHCDPSNITWIIDRLERKGLVARSADPSDRRVKRVELTGEGRTRLAQFHRELDQISVLNGLTAAEQQRLLRAVPALHPSDDQPSTTPGARPDAKE</sequence>
<name>A0A4V2Z3B7_9ACTN</name>
<evidence type="ECO:0000259" key="2">
    <source>
        <dbReference type="PROSITE" id="PS50995"/>
    </source>
</evidence>
<dbReference type="InterPro" id="IPR036390">
    <property type="entry name" value="WH_DNA-bd_sf"/>
</dbReference>
<dbReference type="RefSeq" id="WP_131893702.1">
    <property type="nucleotide sequence ID" value="NZ_SMKZ01000010.1"/>
</dbReference>
<gene>
    <name evidence="3" type="ORF">E1269_09380</name>
</gene>
<dbReference type="PROSITE" id="PS50995">
    <property type="entry name" value="HTH_MARR_2"/>
    <property type="match status" value="1"/>
</dbReference>
<dbReference type="PANTHER" id="PTHR33164:SF99">
    <property type="entry name" value="MARR FAMILY REGULATORY PROTEIN"/>
    <property type="match status" value="1"/>
</dbReference>
<dbReference type="PANTHER" id="PTHR33164">
    <property type="entry name" value="TRANSCRIPTIONAL REGULATOR, MARR FAMILY"/>
    <property type="match status" value="1"/>
</dbReference>
<dbReference type="Proteomes" id="UP000294739">
    <property type="component" value="Unassembled WGS sequence"/>
</dbReference>
<proteinExistence type="predicted"/>
<dbReference type="InterPro" id="IPR000835">
    <property type="entry name" value="HTH_MarR-typ"/>
</dbReference>
<dbReference type="OrthoDB" id="162531at2"/>
<evidence type="ECO:0000313" key="4">
    <source>
        <dbReference type="Proteomes" id="UP000294739"/>
    </source>
</evidence>
<dbReference type="InterPro" id="IPR039422">
    <property type="entry name" value="MarR/SlyA-like"/>
</dbReference>
<organism evidence="3 4">
    <name type="scientific">Jiangella asiatica</name>
    <dbReference type="NCBI Taxonomy" id="2530372"/>
    <lineage>
        <taxon>Bacteria</taxon>
        <taxon>Bacillati</taxon>
        <taxon>Actinomycetota</taxon>
        <taxon>Actinomycetes</taxon>
        <taxon>Jiangellales</taxon>
        <taxon>Jiangellaceae</taxon>
        <taxon>Jiangella</taxon>
    </lineage>
</organism>
<accession>A0A4V2Z3B7</accession>
<dbReference type="SUPFAM" id="SSF46785">
    <property type="entry name" value="Winged helix' DNA-binding domain"/>
    <property type="match status" value="1"/>
</dbReference>
<comment type="caution">
    <text evidence="3">The sequence shown here is derived from an EMBL/GenBank/DDBJ whole genome shotgun (WGS) entry which is preliminary data.</text>
</comment>
<feature type="region of interest" description="Disordered" evidence="1">
    <location>
        <begin position="129"/>
        <end position="150"/>
    </location>
</feature>
<dbReference type="Gene3D" id="1.10.10.10">
    <property type="entry name" value="Winged helix-like DNA-binding domain superfamily/Winged helix DNA-binding domain"/>
    <property type="match status" value="1"/>
</dbReference>
<dbReference type="EMBL" id="SMKZ01000010">
    <property type="protein sequence ID" value="TDE11468.1"/>
    <property type="molecule type" value="Genomic_DNA"/>
</dbReference>